<dbReference type="Proteomes" id="UP000070326">
    <property type="component" value="Unassembled WGS sequence"/>
</dbReference>
<feature type="coiled-coil region" evidence="1">
    <location>
        <begin position="149"/>
        <end position="203"/>
    </location>
</feature>
<dbReference type="AlphaFoldDB" id="A0A135YWV0"/>
<reference evidence="2 3" key="1">
    <citation type="submission" date="2016-02" db="EMBL/GenBank/DDBJ databases">
        <authorList>
            <person name="Wen L."/>
            <person name="He K."/>
            <person name="Yang H."/>
        </authorList>
    </citation>
    <scope>NUCLEOTIDE SEQUENCE [LARGE SCALE GENOMIC DNA]</scope>
    <source>
        <strain evidence="2 3">MJR8628A</strain>
    </source>
</reference>
<evidence type="ECO:0000256" key="1">
    <source>
        <dbReference type="SAM" id="Coils"/>
    </source>
</evidence>
<evidence type="ECO:0000313" key="2">
    <source>
        <dbReference type="EMBL" id="KXI13883.1"/>
    </source>
</evidence>
<dbReference type="EMBL" id="LSQZ01000016">
    <property type="protein sequence ID" value="KXI13883.1"/>
    <property type="molecule type" value="Genomic_DNA"/>
</dbReference>
<dbReference type="STRING" id="1261.HMPREF3195_00481"/>
<gene>
    <name evidence="2" type="ORF">HMPREF3195_00481</name>
</gene>
<accession>A0A135YWV0</accession>
<name>A0A135YWV0_9FIRM</name>
<dbReference type="PATRIC" id="fig|1261.5.peg.488"/>
<protein>
    <submittedName>
        <fullName evidence="2">Uncharacterized protein</fullName>
    </submittedName>
</protein>
<organism evidence="2 3">
    <name type="scientific">Peptostreptococcus anaerobius</name>
    <dbReference type="NCBI Taxonomy" id="1261"/>
    <lineage>
        <taxon>Bacteria</taxon>
        <taxon>Bacillati</taxon>
        <taxon>Bacillota</taxon>
        <taxon>Clostridia</taxon>
        <taxon>Peptostreptococcales</taxon>
        <taxon>Peptostreptococcaceae</taxon>
        <taxon>Peptostreptococcus</taxon>
    </lineage>
</organism>
<sequence length="203" mass="24227">MFMFDENKKLLKFEDEEFNLEVDYQNKNSVSQDTIERVSIKDSSMDDILDVEYENKKTDQSEGFDLDDSGHIPMLEQLMASSNKNVYYEEDQGDHYEEDEDHYEEDEDYYEEDEDHYEENEDDFVPIGLKKPKPRMYDDSLDSIRTVLLDEYEDDFVDNESDLENLSINFYDDDNEGIESKKLEQLERIASALERIADMMEKR</sequence>
<comment type="caution">
    <text evidence="2">The sequence shown here is derived from an EMBL/GenBank/DDBJ whole genome shotgun (WGS) entry which is preliminary data.</text>
</comment>
<keyword evidence="1" id="KW-0175">Coiled coil</keyword>
<proteinExistence type="predicted"/>
<evidence type="ECO:0000313" key="3">
    <source>
        <dbReference type="Proteomes" id="UP000070326"/>
    </source>
</evidence>